<evidence type="ECO:0000313" key="2">
    <source>
        <dbReference type="EMBL" id="RPJ93088.1"/>
    </source>
</evidence>
<dbReference type="EMBL" id="QVXO01000004">
    <property type="protein sequence ID" value="RPJ93088.1"/>
    <property type="molecule type" value="Genomic_DNA"/>
</dbReference>
<feature type="repeat" description="TPR" evidence="1">
    <location>
        <begin position="452"/>
        <end position="485"/>
    </location>
</feature>
<dbReference type="OrthoDB" id="7304921at2"/>
<name>A0A424WIH8_ALCXX</name>
<evidence type="ECO:0000256" key="1">
    <source>
        <dbReference type="PROSITE-ProRule" id="PRU00339"/>
    </source>
</evidence>
<reference evidence="2 3" key="1">
    <citation type="submission" date="2018-08" db="EMBL/GenBank/DDBJ databases">
        <title>Achromobacter xylosoxidans Genome sequencing and assembly.</title>
        <authorList>
            <person name="Wang R."/>
            <person name="Rensing C."/>
            <person name="Li Y."/>
        </authorList>
    </citation>
    <scope>NUCLEOTIDE SEQUENCE [LARGE SCALE GENOMIC DNA]</scope>
    <source>
        <strain evidence="2 3">GD003A</strain>
    </source>
</reference>
<dbReference type="AlphaFoldDB" id="A0A424WIH8"/>
<dbReference type="SUPFAM" id="SSF48452">
    <property type="entry name" value="TPR-like"/>
    <property type="match status" value="1"/>
</dbReference>
<dbReference type="RefSeq" id="WP_118931746.1">
    <property type="nucleotide sequence ID" value="NZ_CP061008.1"/>
</dbReference>
<protein>
    <submittedName>
        <fullName evidence="2">Uncharacterized protein</fullName>
    </submittedName>
</protein>
<gene>
    <name evidence="2" type="ORF">DY367_04035</name>
</gene>
<dbReference type="InterPro" id="IPR019734">
    <property type="entry name" value="TPR_rpt"/>
</dbReference>
<proteinExistence type="predicted"/>
<sequence>MSWQRWANQLRQAPEQAVADLLRGAADVAPFERLEPYEFLLAVLPRTSRLASRALHGEPASPPPGFDQNADLPSLVDAGLSAWLLAKRQAAPPPARKLGAYTAQVCEAMQWPLYFTLPQTRAALRAERAHWLQWLGSLTLSAYRDPEYDYWQVLAAHQNDDGLQFFWQTFVLEAGCLRSRRFLNLGLLALARLPLLEEDGLRNLRLQAQSLINRYQRRKGLGTAALEELADSLSGVMARNLSMGTDNYRAFLTNLLSPLSDDKTASVLSLLGLAQATRPYGASTAHSVHKIEPPGKTEETDAAVQAVRGSGSLAQAWQPIHRLLIAHEEYLRKTGDAYYFVRNLDRCARALCENFALRDPEIQGRLFQWVHLALRLDAEDPRLWMLWELALRKAGQPQRAQWVLWEMTRRFPDHLPCRVELARLLAESQAPDEQPLVQRLLGQVLSIDPNHLHAHSTLAQLAIRREDWDRAMNHARQGLRIDPSNEPCAVLLAKAYSRRNGPSDLQTAIEDLQRFVTHYPGNTKAENNLRLLRRQHVQGQPLGHQDDDQMANVVTVAEPETDPAWRAFADSVHSWTASPNAAYSAAASADADRVLPLPRALRQAVTLSQWDADVLDRYDAATQQEFPLETRLWRYLQALQSGSSGEAEHARQAVKTWLEGEKRDPNRHNPSWVPYLEKQWEAMNASTSAGVTDGAEWLKDLLDRYQPLPAPLFS</sequence>
<dbReference type="InterPro" id="IPR011990">
    <property type="entry name" value="TPR-like_helical_dom_sf"/>
</dbReference>
<keyword evidence="1" id="KW-0802">TPR repeat</keyword>
<organism evidence="2 3">
    <name type="scientific">Alcaligenes xylosoxydans xylosoxydans</name>
    <name type="common">Achromobacter xylosoxidans</name>
    <dbReference type="NCBI Taxonomy" id="85698"/>
    <lineage>
        <taxon>Bacteria</taxon>
        <taxon>Pseudomonadati</taxon>
        <taxon>Pseudomonadota</taxon>
        <taxon>Betaproteobacteria</taxon>
        <taxon>Burkholderiales</taxon>
        <taxon>Alcaligenaceae</taxon>
        <taxon>Achromobacter</taxon>
    </lineage>
</organism>
<dbReference type="Proteomes" id="UP000285324">
    <property type="component" value="Unassembled WGS sequence"/>
</dbReference>
<accession>A0A424WIH8</accession>
<comment type="caution">
    <text evidence="2">The sequence shown here is derived from an EMBL/GenBank/DDBJ whole genome shotgun (WGS) entry which is preliminary data.</text>
</comment>
<dbReference type="PROSITE" id="PS50005">
    <property type="entry name" value="TPR"/>
    <property type="match status" value="1"/>
</dbReference>
<dbReference type="Pfam" id="PF14559">
    <property type="entry name" value="TPR_19"/>
    <property type="match status" value="1"/>
</dbReference>
<dbReference type="Gene3D" id="1.25.40.10">
    <property type="entry name" value="Tetratricopeptide repeat domain"/>
    <property type="match status" value="1"/>
</dbReference>
<evidence type="ECO:0000313" key="3">
    <source>
        <dbReference type="Proteomes" id="UP000285324"/>
    </source>
</evidence>